<feature type="region of interest" description="Disordered" evidence="4">
    <location>
        <begin position="522"/>
        <end position="570"/>
    </location>
</feature>
<keyword evidence="1 2" id="KW-0238">DNA-binding</keyword>
<dbReference type="EMBL" id="BN001307">
    <property type="protein sequence ID" value="CBF86034.1"/>
    <property type="molecule type" value="Genomic_DNA"/>
</dbReference>
<feature type="compositionally biased region" description="Low complexity" evidence="4">
    <location>
        <begin position="409"/>
        <end position="448"/>
    </location>
</feature>
<feature type="DNA-binding region" description="Fork-head" evidence="2">
    <location>
        <begin position="130"/>
        <end position="205"/>
    </location>
</feature>
<evidence type="ECO:0000256" key="3">
    <source>
        <dbReference type="SAM" id="Coils"/>
    </source>
</evidence>
<dbReference type="GO" id="GO:0003700">
    <property type="term" value="F:DNA-binding transcription factor activity"/>
    <property type="evidence" value="ECO:0007669"/>
    <property type="project" value="InterPro"/>
</dbReference>
<dbReference type="KEGG" id="ani:ANIA_02025"/>
<reference evidence="7" key="2">
    <citation type="journal article" date="2009" name="Fungal Genet. Biol.">
        <title>The 2008 update of the Aspergillus nidulans genome annotation: a community effort.</title>
        <authorList>
            <person name="Wortman J.R."/>
            <person name="Gilsenan J.M."/>
            <person name="Joardar V."/>
            <person name="Deegan J."/>
            <person name="Clutterbuck J."/>
            <person name="Andersen M.R."/>
            <person name="Archer D."/>
            <person name="Bencina M."/>
            <person name="Braus G."/>
            <person name="Coutinho P."/>
            <person name="von Dohren H."/>
            <person name="Doonan J."/>
            <person name="Driessen A.J."/>
            <person name="Durek P."/>
            <person name="Espeso E."/>
            <person name="Fekete E."/>
            <person name="Flipphi M."/>
            <person name="Estrada C.G."/>
            <person name="Geysens S."/>
            <person name="Goldman G."/>
            <person name="de Groot P.W."/>
            <person name="Hansen K."/>
            <person name="Harris S.D."/>
            <person name="Heinekamp T."/>
            <person name="Helmstaedt K."/>
            <person name="Henrissat B."/>
            <person name="Hofmann G."/>
            <person name="Homan T."/>
            <person name="Horio T."/>
            <person name="Horiuchi H."/>
            <person name="James S."/>
            <person name="Jones M."/>
            <person name="Karaffa L."/>
            <person name="Karanyi Z."/>
            <person name="Kato M."/>
            <person name="Keller N."/>
            <person name="Kelly D.E."/>
            <person name="Kiel J.A."/>
            <person name="Kim J.M."/>
            <person name="van der Klei I.J."/>
            <person name="Klis F.M."/>
            <person name="Kovalchuk A."/>
            <person name="Krasevec N."/>
            <person name="Kubicek C.P."/>
            <person name="Liu B."/>
            <person name="Maccabe A."/>
            <person name="Meyer V."/>
            <person name="Mirabito P."/>
            <person name="Miskei M."/>
            <person name="Mos M."/>
            <person name="Mullins J."/>
            <person name="Nelson D.R."/>
            <person name="Nielsen J."/>
            <person name="Oakley B.R."/>
            <person name="Osmani S.A."/>
            <person name="Pakula T."/>
            <person name="Paszewski A."/>
            <person name="Paulsen I."/>
            <person name="Pilsyk S."/>
            <person name="Pocsi I."/>
            <person name="Punt P.J."/>
            <person name="Ram A.F."/>
            <person name="Ren Q."/>
            <person name="Robellet X."/>
            <person name="Robson G."/>
            <person name="Seiboth B."/>
            <person name="van Solingen P."/>
            <person name="Specht T."/>
            <person name="Sun J."/>
            <person name="Taheri-Talesh N."/>
            <person name="Takeshita N."/>
            <person name="Ussery D."/>
            <person name="vanKuyk P.A."/>
            <person name="Visser H."/>
            <person name="van de Vondervoort P.J."/>
            <person name="de Vries R.P."/>
            <person name="Walton J."/>
            <person name="Xiang X."/>
            <person name="Xiong Y."/>
            <person name="Zeng A.P."/>
            <person name="Brandt B.W."/>
            <person name="Cornell M.J."/>
            <person name="van den Hondel C.A."/>
            <person name="Visser J."/>
            <person name="Oliver S.G."/>
            <person name="Turner G."/>
        </authorList>
    </citation>
    <scope>GENOME REANNOTATION</scope>
    <source>
        <strain evidence="7">FGSC A4 / ATCC 38163 / CBS 112.46 / NRRL 194 / M139</strain>
    </source>
</reference>
<proteinExistence type="predicted"/>
<dbReference type="RefSeq" id="XP_659629.1">
    <property type="nucleotide sequence ID" value="XM_654537.1"/>
</dbReference>
<dbReference type="AlphaFoldDB" id="Q5BBQ5"/>
<gene>
    <name evidence="6" type="ORF">ANIA_02025</name>
</gene>
<comment type="subcellular location">
    <subcellularLocation>
        <location evidence="2">Nucleus</location>
    </subcellularLocation>
</comment>
<accession>Q5BBQ5</accession>
<feature type="compositionally biased region" description="Polar residues" evidence="4">
    <location>
        <begin position="523"/>
        <end position="560"/>
    </location>
</feature>
<dbReference type="InterPro" id="IPR036388">
    <property type="entry name" value="WH-like_DNA-bd_sf"/>
</dbReference>
<dbReference type="GeneID" id="2875208"/>
<evidence type="ECO:0000256" key="4">
    <source>
        <dbReference type="SAM" id="MobiDB-lite"/>
    </source>
</evidence>
<keyword evidence="7" id="KW-1185">Reference proteome</keyword>
<feature type="domain" description="Fork-head" evidence="5">
    <location>
        <begin position="130"/>
        <end position="205"/>
    </location>
</feature>
<dbReference type="GO" id="GO:0005634">
    <property type="term" value="C:nucleus"/>
    <property type="evidence" value="ECO:0007669"/>
    <property type="project" value="UniProtKB-SubCell"/>
</dbReference>
<feature type="compositionally biased region" description="Polar residues" evidence="4">
    <location>
        <begin position="40"/>
        <end position="51"/>
    </location>
</feature>
<reference evidence="7" key="1">
    <citation type="journal article" date="2005" name="Nature">
        <title>Sequencing of Aspergillus nidulans and comparative analysis with A. fumigatus and A. oryzae.</title>
        <authorList>
            <person name="Galagan J.E."/>
            <person name="Calvo S.E."/>
            <person name="Cuomo C."/>
            <person name="Ma L.J."/>
            <person name="Wortman J.R."/>
            <person name="Batzoglou S."/>
            <person name="Lee S.I."/>
            <person name="Basturkmen M."/>
            <person name="Spevak C.C."/>
            <person name="Clutterbuck J."/>
            <person name="Kapitonov V."/>
            <person name="Jurka J."/>
            <person name="Scazzocchio C."/>
            <person name="Farman M."/>
            <person name="Butler J."/>
            <person name="Purcell S."/>
            <person name="Harris S."/>
            <person name="Braus G.H."/>
            <person name="Draht O."/>
            <person name="Busch S."/>
            <person name="D'Enfert C."/>
            <person name="Bouchier C."/>
            <person name="Goldman G.H."/>
            <person name="Bell-Pedersen D."/>
            <person name="Griffiths-Jones S."/>
            <person name="Doonan J.H."/>
            <person name="Yu J."/>
            <person name="Vienken K."/>
            <person name="Pain A."/>
            <person name="Freitag M."/>
            <person name="Selker E.U."/>
            <person name="Archer D.B."/>
            <person name="Penalva M.A."/>
            <person name="Oakley B.R."/>
            <person name="Momany M."/>
            <person name="Tanaka T."/>
            <person name="Kumagai T."/>
            <person name="Asai K."/>
            <person name="Machida M."/>
            <person name="Nierman W.C."/>
            <person name="Denning D.W."/>
            <person name="Caddick M."/>
            <person name="Hynes M."/>
            <person name="Paoletti M."/>
            <person name="Fischer R."/>
            <person name="Miller B."/>
            <person name="Dyer P."/>
            <person name="Sachs M.S."/>
            <person name="Osmani S.A."/>
            <person name="Birren B.W."/>
        </authorList>
    </citation>
    <scope>NUCLEOTIDE SEQUENCE [LARGE SCALE GENOMIC DNA]</scope>
    <source>
        <strain evidence="7">FGSC A4 / ATCC 38163 / CBS 112.46 / NRRL 194 / M139</strain>
    </source>
</reference>
<dbReference type="SUPFAM" id="SSF46785">
    <property type="entry name" value="Winged helix' DNA-binding domain"/>
    <property type="match status" value="1"/>
</dbReference>
<evidence type="ECO:0000313" key="6">
    <source>
        <dbReference type="EMBL" id="CBF86034.1"/>
    </source>
</evidence>
<feature type="region of interest" description="Disordered" evidence="4">
    <location>
        <begin position="304"/>
        <end position="450"/>
    </location>
</feature>
<keyword evidence="2" id="KW-0539">Nucleus</keyword>
<protein>
    <recommendedName>
        <fullName evidence="5">Fork-head domain-containing protein</fullName>
    </recommendedName>
</protein>
<name>Q5BBQ5_EMENI</name>
<feature type="region of interest" description="Disordered" evidence="4">
    <location>
        <begin position="25"/>
        <end position="53"/>
    </location>
</feature>
<dbReference type="OrthoDB" id="4359737at2759"/>
<evidence type="ECO:0000313" key="7">
    <source>
        <dbReference type="Proteomes" id="UP000000560"/>
    </source>
</evidence>
<dbReference type="HOGENOM" id="CLU_020172_0_0_1"/>
<dbReference type="InterPro" id="IPR001766">
    <property type="entry name" value="Fork_head_dom"/>
</dbReference>
<dbReference type="GO" id="GO:0043565">
    <property type="term" value="F:sequence-specific DNA binding"/>
    <property type="evidence" value="ECO:0007669"/>
    <property type="project" value="InterPro"/>
</dbReference>
<dbReference type="Proteomes" id="UP000000560">
    <property type="component" value="Chromosome VII"/>
</dbReference>
<dbReference type="Gene3D" id="1.10.10.10">
    <property type="entry name" value="Winged helix-like DNA-binding domain superfamily/Winged helix DNA-binding domain"/>
    <property type="match status" value="1"/>
</dbReference>
<evidence type="ECO:0000259" key="5">
    <source>
        <dbReference type="PROSITE" id="PS50039"/>
    </source>
</evidence>
<evidence type="ECO:0000256" key="2">
    <source>
        <dbReference type="PROSITE-ProRule" id="PRU00089"/>
    </source>
</evidence>
<dbReference type="Pfam" id="PF00250">
    <property type="entry name" value="Forkhead"/>
    <property type="match status" value="1"/>
</dbReference>
<evidence type="ECO:0000256" key="1">
    <source>
        <dbReference type="ARBA" id="ARBA00023125"/>
    </source>
</evidence>
<sequence length="626" mass="68025">MSATSPSRHRPISFVGKWLDTIEETAAPQSTSYPGRRSLPRSSKSNLTGSTLVGPRRRQYTGISLDTRPRVVYVESASPRKSRKDAFRAVFHSWKATLTTRTTSHEAFPAALRDNPELAIAELSSHLSANFAVLIEAALRNSPSKALSARQICKEIMRADHWYRAHKKFGWQECVARELSSNPVFQPVIECRQGRVRNKGVKWQLTAVDPSLAITTAPWRAPRNSVPYPLELSTEAESTERQMEQSRPEGTDTPQAPRPSLAALATASVLSSTLPLHPQPAEDPIAKKEALVSFTALGPSRSPAIISYNDAPPPSHQSGENVFRPDKADDTEGGSELPRGRGSNDEQKHPGRSDGNENRKRQRLSSPERTRSRRKFAALYHISPVPPPLRPQLPRLNIPESLPVQVDNSARPSPASSTAATADLTPADTSSTQAPTPSNSSDQQSSNSRIPITEALKTLVYRIQRIEERLSTCEENTTRLLQKCEMPSGHGPNMMIPTQMAEASLLGGSIYSQCIASDGSMLSPGSHNPSIRSNSSLSNCPPLGSSTAVTTGTPSENTPSEELFSPDFDVHLPFGNPENLGAGATDTDADGGLVEDSFMPDLDFEAWNEEHIGAFGSVPSFVFSSC</sequence>
<keyword evidence="3" id="KW-0175">Coiled coil</keyword>
<dbReference type="PROSITE" id="PS50039">
    <property type="entry name" value="FORK_HEAD_3"/>
    <property type="match status" value="1"/>
</dbReference>
<feature type="compositionally biased region" description="Basic and acidic residues" evidence="4">
    <location>
        <begin position="238"/>
        <end position="250"/>
    </location>
</feature>
<organism evidence="6 7">
    <name type="scientific">Emericella nidulans (strain FGSC A4 / ATCC 38163 / CBS 112.46 / NRRL 194 / M139)</name>
    <name type="common">Aspergillus nidulans</name>
    <dbReference type="NCBI Taxonomy" id="227321"/>
    <lineage>
        <taxon>Eukaryota</taxon>
        <taxon>Fungi</taxon>
        <taxon>Dikarya</taxon>
        <taxon>Ascomycota</taxon>
        <taxon>Pezizomycotina</taxon>
        <taxon>Eurotiomycetes</taxon>
        <taxon>Eurotiomycetidae</taxon>
        <taxon>Eurotiales</taxon>
        <taxon>Aspergillaceae</taxon>
        <taxon>Aspergillus</taxon>
        <taxon>Aspergillus subgen. Nidulantes</taxon>
    </lineage>
</organism>
<feature type="region of interest" description="Disordered" evidence="4">
    <location>
        <begin position="234"/>
        <end position="258"/>
    </location>
</feature>
<feature type="coiled-coil region" evidence="3">
    <location>
        <begin position="456"/>
        <end position="483"/>
    </location>
</feature>
<dbReference type="InterPro" id="IPR036390">
    <property type="entry name" value="WH_DNA-bd_sf"/>
</dbReference>
<accession>C8VLF3</accession>
<feature type="compositionally biased region" description="Basic and acidic residues" evidence="4">
    <location>
        <begin position="338"/>
        <end position="359"/>
    </location>
</feature>
<dbReference type="InParanoid" id="Q5BBQ5"/>